<sequence length="113" mass="13161">FFGDYKVLYLVGAGSFARVYRAVHKKTGKVVAVKVLRKRFSENPAQYRQFVREGLLGKSLRHENIVPIFDVVSKKAEHFLVMEFVEGRNLREFVKVRKKVEPFEAVRLMSEIT</sequence>
<name>X0XRE9_9ZZZZ</name>
<dbReference type="GO" id="GO:0005829">
    <property type="term" value="C:cytosol"/>
    <property type="evidence" value="ECO:0007669"/>
    <property type="project" value="TreeGrafter"/>
</dbReference>
<evidence type="ECO:0000256" key="3">
    <source>
        <dbReference type="ARBA" id="ARBA00022777"/>
    </source>
</evidence>
<dbReference type="InterPro" id="IPR011009">
    <property type="entry name" value="Kinase-like_dom_sf"/>
</dbReference>
<dbReference type="InterPro" id="IPR045269">
    <property type="entry name" value="Atg1-like"/>
</dbReference>
<organism evidence="6">
    <name type="scientific">marine sediment metagenome</name>
    <dbReference type="NCBI Taxonomy" id="412755"/>
    <lineage>
        <taxon>unclassified sequences</taxon>
        <taxon>metagenomes</taxon>
        <taxon>ecological metagenomes</taxon>
    </lineage>
</organism>
<proteinExistence type="predicted"/>
<dbReference type="Pfam" id="PF00069">
    <property type="entry name" value="Pkinase"/>
    <property type="match status" value="1"/>
</dbReference>
<evidence type="ECO:0000259" key="5">
    <source>
        <dbReference type="PROSITE" id="PS50011"/>
    </source>
</evidence>
<dbReference type="GO" id="GO:0005776">
    <property type="term" value="C:autophagosome"/>
    <property type="evidence" value="ECO:0007669"/>
    <property type="project" value="TreeGrafter"/>
</dbReference>
<dbReference type="FunFam" id="3.30.200.20:FF:000042">
    <property type="entry name" value="Aurora kinase A"/>
    <property type="match status" value="1"/>
</dbReference>
<evidence type="ECO:0000256" key="4">
    <source>
        <dbReference type="ARBA" id="ARBA00022840"/>
    </source>
</evidence>
<keyword evidence="2" id="KW-0547">Nucleotide-binding</keyword>
<dbReference type="GO" id="GO:0016020">
    <property type="term" value="C:membrane"/>
    <property type="evidence" value="ECO:0007669"/>
    <property type="project" value="TreeGrafter"/>
</dbReference>
<dbReference type="SUPFAM" id="SSF56112">
    <property type="entry name" value="Protein kinase-like (PK-like)"/>
    <property type="match status" value="1"/>
</dbReference>
<reference evidence="6" key="1">
    <citation type="journal article" date="2014" name="Front. Microbiol.">
        <title>High frequency of phylogenetically diverse reductive dehalogenase-homologous genes in deep subseafloor sedimentary metagenomes.</title>
        <authorList>
            <person name="Kawai M."/>
            <person name="Futagami T."/>
            <person name="Toyoda A."/>
            <person name="Takaki Y."/>
            <person name="Nishi S."/>
            <person name="Hori S."/>
            <person name="Arai W."/>
            <person name="Tsubouchi T."/>
            <person name="Morono Y."/>
            <person name="Uchiyama I."/>
            <person name="Ito T."/>
            <person name="Fujiyama A."/>
            <person name="Inagaki F."/>
            <person name="Takami H."/>
        </authorList>
    </citation>
    <scope>NUCLEOTIDE SEQUENCE</scope>
    <source>
        <strain evidence="6">Expedition CK06-06</strain>
    </source>
</reference>
<protein>
    <recommendedName>
        <fullName evidence="5">Protein kinase domain-containing protein</fullName>
    </recommendedName>
</protein>
<keyword evidence="1" id="KW-0808">Transferase</keyword>
<dbReference type="GO" id="GO:0005524">
    <property type="term" value="F:ATP binding"/>
    <property type="evidence" value="ECO:0007669"/>
    <property type="project" value="UniProtKB-KW"/>
</dbReference>
<dbReference type="PANTHER" id="PTHR24348:SF22">
    <property type="entry name" value="NON-SPECIFIC SERINE_THREONINE PROTEIN KINASE"/>
    <property type="match status" value="1"/>
</dbReference>
<dbReference type="Gene3D" id="1.10.510.10">
    <property type="entry name" value="Transferase(Phosphotransferase) domain 1"/>
    <property type="match status" value="1"/>
</dbReference>
<dbReference type="GO" id="GO:0004674">
    <property type="term" value="F:protein serine/threonine kinase activity"/>
    <property type="evidence" value="ECO:0007669"/>
    <property type="project" value="InterPro"/>
</dbReference>
<dbReference type="GO" id="GO:0000045">
    <property type="term" value="P:autophagosome assembly"/>
    <property type="evidence" value="ECO:0007669"/>
    <property type="project" value="TreeGrafter"/>
</dbReference>
<keyword evidence="4" id="KW-0067">ATP-binding</keyword>
<feature type="non-terminal residue" evidence="6">
    <location>
        <position position="1"/>
    </location>
</feature>
<dbReference type="PANTHER" id="PTHR24348">
    <property type="entry name" value="SERINE/THREONINE-PROTEIN KINASE UNC-51-RELATED"/>
    <property type="match status" value="1"/>
</dbReference>
<dbReference type="InterPro" id="IPR000719">
    <property type="entry name" value="Prot_kinase_dom"/>
</dbReference>
<evidence type="ECO:0000256" key="1">
    <source>
        <dbReference type="ARBA" id="ARBA00022679"/>
    </source>
</evidence>
<evidence type="ECO:0000256" key="2">
    <source>
        <dbReference type="ARBA" id="ARBA00022741"/>
    </source>
</evidence>
<evidence type="ECO:0000313" key="6">
    <source>
        <dbReference type="EMBL" id="GAG45759.1"/>
    </source>
</evidence>
<feature type="non-terminal residue" evidence="6">
    <location>
        <position position="113"/>
    </location>
</feature>
<dbReference type="GO" id="GO:0000407">
    <property type="term" value="C:phagophore assembly site"/>
    <property type="evidence" value="ECO:0007669"/>
    <property type="project" value="TreeGrafter"/>
</dbReference>
<accession>X0XRE9</accession>
<dbReference type="EMBL" id="BARS01058132">
    <property type="protein sequence ID" value="GAG45759.1"/>
    <property type="molecule type" value="Genomic_DNA"/>
</dbReference>
<dbReference type="PROSITE" id="PS00107">
    <property type="entry name" value="PROTEIN_KINASE_ATP"/>
    <property type="match status" value="1"/>
</dbReference>
<keyword evidence="3" id="KW-0418">Kinase</keyword>
<dbReference type="AlphaFoldDB" id="X0XRE9"/>
<dbReference type="InterPro" id="IPR017441">
    <property type="entry name" value="Protein_kinase_ATP_BS"/>
</dbReference>
<gene>
    <name evidence="6" type="ORF">S01H1_84931</name>
</gene>
<comment type="caution">
    <text evidence="6">The sequence shown here is derived from an EMBL/GenBank/DDBJ whole genome shotgun (WGS) entry which is preliminary data.</text>
</comment>
<feature type="domain" description="Protein kinase" evidence="5">
    <location>
        <begin position="5"/>
        <end position="113"/>
    </location>
</feature>
<dbReference type="PROSITE" id="PS50011">
    <property type="entry name" value="PROTEIN_KINASE_DOM"/>
    <property type="match status" value="1"/>
</dbReference>
<dbReference type="GO" id="GO:0010506">
    <property type="term" value="P:regulation of autophagy"/>
    <property type="evidence" value="ECO:0007669"/>
    <property type="project" value="InterPro"/>
</dbReference>